<reference evidence="1 2" key="1">
    <citation type="submission" date="2018-02" db="EMBL/GenBank/DDBJ databases">
        <title>The genomes of Aspergillus section Nigri reveals drivers in fungal speciation.</title>
        <authorList>
            <consortium name="DOE Joint Genome Institute"/>
            <person name="Vesth T.C."/>
            <person name="Nybo J."/>
            <person name="Theobald S."/>
            <person name="Brandl J."/>
            <person name="Frisvad J.C."/>
            <person name="Nielsen K.F."/>
            <person name="Lyhne E.K."/>
            <person name="Kogle M.E."/>
            <person name="Kuo A."/>
            <person name="Riley R."/>
            <person name="Clum A."/>
            <person name="Nolan M."/>
            <person name="Lipzen A."/>
            <person name="Salamov A."/>
            <person name="Henrissat B."/>
            <person name="Wiebenga A."/>
            <person name="De vries R.P."/>
            <person name="Grigoriev I.V."/>
            <person name="Mortensen U.H."/>
            <person name="Andersen M.R."/>
            <person name="Baker S.E."/>
        </authorList>
    </citation>
    <scope>NUCLEOTIDE SEQUENCE [LARGE SCALE GENOMIC DNA]</scope>
    <source>
        <strain evidence="1 2">CBS 707.79</strain>
    </source>
</reference>
<dbReference type="Proteomes" id="UP000247810">
    <property type="component" value="Unassembled WGS sequence"/>
</dbReference>
<organism evidence="1 2">
    <name type="scientific">Aspergillus ellipticus CBS 707.79</name>
    <dbReference type="NCBI Taxonomy" id="1448320"/>
    <lineage>
        <taxon>Eukaryota</taxon>
        <taxon>Fungi</taxon>
        <taxon>Dikarya</taxon>
        <taxon>Ascomycota</taxon>
        <taxon>Pezizomycotina</taxon>
        <taxon>Eurotiomycetes</taxon>
        <taxon>Eurotiomycetidae</taxon>
        <taxon>Eurotiales</taxon>
        <taxon>Aspergillaceae</taxon>
        <taxon>Aspergillus</taxon>
        <taxon>Aspergillus subgen. Circumdati</taxon>
    </lineage>
</organism>
<keyword evidence="2" id="KW-1185">Reference proteome</keyword>
<name>A0A319E1Q9_9EURO</name>
<dbReference type="Gene3D" id="3.60.10.10">
    <property type="entry name" value="Endonuclease/exonuclease/phosphatase"/>
    <property type="match status" value="1"/>
</dbReference>
<evidence type="ECO:0000313" key="1">
    <source>
        <dbReference type="EMBL" id="PYH94518.1"/>
    </source>
</evidence>
<dbReference type="EMBL" id="KZ825869">
    <property type="protein sequence ID" value="PYH94518.1"/>
    <property type="molecule type" value="Genomic_DNA"/>
</dbReference>
<dbReference type="STRING" id="1448320.A0A319E1Q9"/>
<proteinExistence type="predicted"/>
<dbReference type="InterPro" id="IPR036691">
    <property type="entry name" value="Endo/exonu/phosph_ase_sf"/>
</dbReference>
<dbReference type="VEuPathDB" id="FungiDB:BO71DRAFT_325213"/>
<evidence type="ECO:0008006" key="3">
    <source>
        <dbReference type="Google" id="ProtNLM"/>
    </source>
</evidence>
<sequence>YNTNQSKDKVMAQFLRDPTVLETDLIFVQEPWKNPYQDITHHPANSSHQLLYPDSTEIGNERAHVCLYILH</sequence>
<dbReference type="OrthoDB" id="4500858at2759"/>
<accession>A0A319E1Q9</accession>
<protein>
    <recommendedName>
        <fullName evidence="3">Endonuclease/exonuclease/phosphatase domain-containing protein</fullName>
    </recommendedName>
</protein>
<feature type="non-terminal residue" evidence="1">
    <location>
        <position position="1"/>
    </location>
</feature>
<dbReference type="AlphaFoldDB" id="A0A319E1Q9"/>
<evidence type="ECO:0000313" key="2">
    <source>
        <dbReference type="Proteomes" id="UP000247810"/>
    </source>
</evidence>
<gene>
    <name evidence="1" type="ORF">BO71DRAFT_325213</name>
</gene>